<dbReference type="Ensembl" id="ENSOKIT00005019713.1">
    <property type="protein sequence ID" value="ENSOKIP00005018493.1"/>
    <property type="gene ID" value="ENSOKIG00005008214.1"/>
</dbReference>
<feature type="region of interest" description="Disordered" evidence="1">
    <location>
        <begin position="750"/>
        <end position="782"/>
    </location>
</feature>
<dbReference type="InterPro" id="IPR052303">
    <property type="entry name" value="CEFIP"/>
</dbReference>
<feature type="domain" description="DUF4585" evidence="2">
    <location>
        <begin position="1281"/>
        <end position="1358"/>
    </location>
</feature>
<evidence type="ECO:0000313" key="3">
    <source>
        <dbReference type="Ensembl" id="ENSOKIP00005018493.1"/>
    </source>
</evidence>
<feature type="compositionally biased region" description="Basic and acidic residues" evidence="1">
    <location>
        <begin position="149"/>
        <end position="159"/>
    </location>
</feature>
<feature type="compositionally biased region" description="Polar residues" evidence="1">
    <location>
        <begin position="559"/>
        <end position="578"/>
    </location>
</feature>
<reference evidence="3" key="1">
    <citation type="submission" date="2025-08" db="UniProtKB">
        <authorList>
            <consortium name="Ensembl"/>
        </authorList>
    </citation>
    <scope>IDENTIFICATION</scope>
</reference>
<dbReference type="GeneTree" id="ENSGT00730000111645"/>
<evidence type="ECO:0000259" key="2">
    <source>
        <dbReference type="Pfam" id="PF15232"/>
    </source>
</evidence>
<feature type="region of interest" description="Disordered" evidence="1">
    <location>
        <begin position="615"/>
        <end position="665"/>
    </location>
</feature>
<evidence type="ECO:0000313" key="4">
    <source>
        <dbReference type="Proteomes" id="UP000694557"/>
    </source>
</evidence>
<organism evidence="3 4">
    <name type="scientific">Oncorhynchus kisutch</name>
    <name type="common">Coho salmon</name>
    <name type="synonym">Salmo kisutch</name>
    <dbReference type="NCBI Taxonomy" id="8019"/>
    <lineage>
        <taxon>Eukaryota</taxon>
        <taxon>Metazoa</taxon>
        <taxon>Chordata</taxon>
        <taxon>Craniata</taxon>
        <taxon>Vertebrata</taxon>
        <taxon>Euteleostomi</taxon>
        <taxon>Actinopterygii</taxon>
        <taxon>Neopterygii</taxon>
        <taxon>Teleostei</taxon>
        <taxon>Protacanthopterygii</taxon>
        <taxon>Salmoniformes</taxon>
        <taxon>Salmonidae</taxon>
        <taxon>Salmoninae</taxon>
        <taxon>Oncorhynchus</taxon>
    </lineage>
</organism>
<feature type="region of interest" description="Disordered" evidence="1">
    <location>
        <begin position="1123"/>
        <end position="1167"/>
    </location>
</feature>
<feature type="region of interest" description="Disordered" evidence="1">
    <location>
        <begin position="1014"/>
        <end position="1041"/>
    </location>
</feature>
<name>A0A8C7F7C9_ONCKI</name>
<gene>
    <name evidence="3" type="primary">LOC116375301</name>
</gene>
<feature type="compositionally biased region" description="Basic and acidic residues" evidence="1">
    <location>
        <begin position="1140"/>
        <end position="1158"/>
    </location>
</feature>
<feature type="region of interest" description="Disordered" evidence="1">
    <location>
        <begin position="545"/>
        <end position="595"/>
    </location>
</feature>
<reference evidence="3" key="2">
    <citation type="submission" date="2025-09" db="UniProtKB">
        <authorList>
            <consortium name="Ensembl"/>
        </authorList>
    </citation>
    <scope>IDENTIFICATION</scope>
</reference>
<sequence length="1464" mass="160916">METMDAPEKNLTHPKDTDVLKKRIPDSKDTTGTEDESKYVELNDLLDLDTDGTKTVNVSVTSEGSQMAIDAGNWESSTEEETAGYGDMASKMTDHINSDTFKEDIVAKKCAKGYLSGFLGTACCSKVTILNENIMASTESQRDVGNGAHTRDFTPKEDAENTPVYEQNDNEDLQYTDMLSEQSESGDDVSLVLSGDCDDCAPCSKKDESHYITSHEIQLSELSDHDVDYDIEQGWDDNQVYSFVDYAAFDGDGTKAGREERVKSNQGLANRGPAVSTKMESDLGDGDKCAISEKGLSKNQNNVAGQIHLSIKTTSRVINKPSNVQENLNNLYCAKHAADMSRYVFRGTGDANTEKFCDSAKCCIASPGRLHIGGKLKGKDVNDYSSGASSAFSDLDDADKEVGNLTARAFKSLAYPYFDAINFSTSSESSTSELGVNRWSTFVDLKYGNMNMYQRQGPNKGFNKRSTSSSEIAKVKDNKGYKGLVLANTKPHTNKLFALNGALSGHYNPSSAAKKCEFTGEFGQGHSGIITITETLNVCCNVTSGMSGSERRSKCAKNATGSRSTDEVTNTLPSSQGSENRKQPCNAGETMEDTHKKATLASSLLKNVISKKMQFEQERKMERGEISEPYHAPSPFLKQEPEITHRERDRTTPKESKDFQRQNSKYSEASSDLTIVCVDELGDLVDTSSCDAKDDCRRQDSLIIASETNLESTNEVGIDTKIGAFEASKSTLLRSQNSAFRSWRDGELEFQKEHKNDKTPEEKPSSSTDNQGETDLYTDPGNSKLTKMTHLLVPNIQLLLSNEIEVSKPLPTMNYLTRAPADQGEEGVKLRTNNVADPRSIVTSTSPEIKISLRSVKENKGDPFNVAKLVPPNIGCNSVKLIKAGDESRCQALATALKGESSEKVPHFMVRDIRDHRAKLQTPIHKVRDVRKLGKSSYHFVSLDNNVTAGDFHSDQKLSKNGSYGNPSSLPPIKIKYQSVNTNSNVNGKQSVNQTENSTFKLNEDSFEVFRSSPQQEAAKSGIRRSSGRVPLGNTKQLKGDSSECPIGLLIETSTASIRHEKTLDIGDKTKPESKLSNLAAFEKLQDAVKTMEQLYVFDRNEWKRKSKPPSILSDSHALSLISSKEDGSEKEGGNVANEGARERLRERERANSMEADRPVQFSRASAEPENCLTIPVKSHDTSAKQAAVSAGGGYENTAIYTFATTGVKTQTQTASPPGHGGARKQEETRQSPQKRSTIVMDMRAQDTLTAMIYHMPMAQSMASAQLQMHCFSPAMAPHAVPHTQRKMLFDPSTGNYYLVDTPVQPATCRLFDPETGQYVEVPISQQPMSPMPMSMPQITPVPISMPVLPLALSPRFYGPTYTIYPGFMPAIPGIPPPDPHKDVKVLSIFIVFIVTGTEQSHIDELKCVLEIFSFQTPIQYMQAYYCSILMCIANHMLSELLASPSVSLYEYVLGLLFDISYAG</sequence>
<dbReference type="Pfam" id="PF15232">
    <property type="entry name" value="DUF4585"/>
    <property type="match status" value="1"/>
</dbReference>
<feature type="compositionally biased region" description="Basic and acidic residues" evidence="1">
    <location>
        <begin position="615"/>
        <end position="628"/>
    </location>
</feature>
<evidence type="ECO:0000256" key="1">
    <source>
        <dbReference type="SAM" id="MobiDB-lite"/>
    </source>
</evidence>
<feature type="region of interest" description="Disordered" evidence="1">
    <location>
        <begin position="1"/>
        <end position="36"/>
    </location>
</feature>
<protein>
    <recommendedName>
        <fullName evidence="2">DUF4585 domain-containing protein</fullName>
    </recommendedName>
</protein>
<feature type="region of interest" description="Disordered" evidence="1">
    <location>
        <begin position="1210"/>
        <end position="1237"/>
    </location>
</feature>
<dbReference type="PANTHER" id="PTHR33775:SF4">
    <property type="entry name" value="CHROMOSOME 4 OPEN READING FRAME 54"/>
    <property type="match status" value="1"/>
</dbReference>
<keyword evidence="4" id="KW-1185">Reference proteome</keyword>
<dbReference type="Proteomes" id="UP000694557">
    <property type="component" value="Unassembled WGS sequence"/>
</dbReference>
<feature type="compositionally biased region" description="Basic and acidic residues" evidence="1">
    <location>
        <begin position="1124"/>
        <end position="1133"/>
    </location>
</feature>
<dbReference type="InterPro" id="IPR027838">
    <property type="entry name" value="DUF4585"/>
</dbReference>
<feature type="region of interest" description="Disordered" evidence="1">
    <location>
        <begin position="259"/>
        <end position="283"/>
    </location>
</feature>
<feature type="compositionally biased region" description="Basic and acidic residues" evidence="1">
    <location>
        <begin position="750"/>
        <end position="764"/>
    </location>
</feature>
<feature type="region of interest" description="Disordered" evidence="1">
    <location>
        <begin position="139"/>
        <end position="169"/>
    </location>
</feature>
<dbReference type="PANTHER" id="PTHR33775">
    <property type="entry name" value="CARDIAC-ENRICHED FHL2-INTERACTING PROTEIN-RELATED"/>
    <property type="match status" value="1"/>
</dbReference>
<feature type="compositionally biased region" description="Basic and acidic residues" evidence="1">
    <location>
        <begin position="639"/>
        <end position="660"/>
    </location>
</feature>
<accession>A0A8C7F7C9</accession>
<proteinExistence type="predicted"/>